<evidence type="ECO:0000256" key="3">
    <source>
        <dbReference type="ARBA" id="ARBA00022729"/>
    </source>
</evidence>
<comment type="similarity">
    <text evidence="1">Belongs to the bacterial solute-binding protein 5 family.</text>
</comment>
<evidence type="ECO:0000256" key="2">
    <source>
        <dbReference type="ARBA" id="ARBA00022448"/>
    </source>
</evidence>
<dbReference type="PROSITE" id="PS51318">
    <property type="entry name" value="TAT"/>
    <property type="match status" value="1"/>
</dbReference>
<dbReference type="GeneID" id="71854427"/>
<keyword evidence="2" id="KW-0813">Transport</keyword>
<dbReference type="PANTHER" id="PTHR30290:SF9">
    <property type="entry name" value="OLIGOPEPTIDE-BINDING PROTEIN APPA"/>
    <property type="match status" value="1"/>
</dbReference>
<gene>
    <name evidence="5" type="ORF">ACFOZ7_10850</name>
</gene>
<proteinExistence type="inferred from homology"/>
<evidence type="ECO:0000313" key="6">
    <source>
        <dbReference type="Proteomes" id="UP001595821"/>
    </source>
</evidence>
<dbReference type="Gene3D" id="3.10.105.10">
    <property type="entry name" value="Dipeptide-binding Protein, Domain 3"/>
    <property type="match status" value="2"/>
</dbReference>
<evidence type="ECO:0000256" key="1">
    <source>
        <dbReference type="ARBA" id="ARBA00005695"/>
    </source>
</evidence>
<protein>
    <submittedName>
        <fullName evidence="5">ABC transporter substrate-binding protein</fullName>
    </submittedName>
</protein>
<dbReference type="InterPro" id="IPR039424">
    <property type="entry name" value="SBP_5"/>
</dbReference>
<comment type="caution">
    <text evidence="5">The sequence shown here is derived from an EMBL/GenBank/DDBJ whole genome shotgun (WGS) entry which is preliminary data.</text>
</comment>
<sequence>MSNRFTGDKRANLKATSSRRRVLQTVGIGAAAGLAGCFGSEPDDDNDPSADLPEVELYGPDGDRIAPTIFFDQGDDTHQDIASQIQSDLEKIGVDLQLEGKTQLIGDHFGSEPLPGEDPEDFEYNPGLFNAGPPDRTRTVSDWDMLYGIAANSYPRTPGNTDTFWLKDSGTNAYGYVPEVDMKGLYEEFRNAETEAEQQEYLNEIMGALTDELPANFMSESLRFWGFEERINTSDEFNLYGYSPDWINRYRDDQTVGGDYVWLTGNQFNEAYLPEQEDVNSSYRTGLISDTSYAVDTNDEVFPLFMDVEDSGDGEVWICTLRDNLEFGTDADGNPYGQMTAEDWVFQIENVHGVADDAADMWNEDLPPGQPEEWVDVENVEQTGELEFQIELVEPDPLFPLRPILWSEYCYPRALYEQYAPDAEALRQSDEVQEFTWTGNLGAYTFEDRTPGQTGSFTAVRNDDYYMREHTDDSNVQVMDDAWADAPYFDQFQFDVEAEQSTRVERFRNTEADRMELPSENVQEFQEAVDEIRVEDQQDPFISFLFFNQRSNGSILTRERDGREAIARVVDKETITQDIRRGQADPAVTFQPTWSDWYDESAVDVYGIDITEDDIVAARDLLRDNDNFTLEEV</sequence>
<organism evidence="5 6">
    <name type="scientific">Natribaculum luteum</name>
    <dbReference type="NCBI Taxonomy" id="1586232"/>
    <lineage>
        <taxon>Archaea</taxon>
        <taxon>Methanobacteriati</taxon>
        <taxon>Methanobacteriota</taxon>
        <taxon>Stenosarchaea group</taxon>
        <taxon>Halobacteria</taxon>
        <taxon>Halobacteriales</taxon>
        <taxon>Natrialbaceae</taxon>
        <taxon>Natribaculum</taxon>
    </lineage>
</organism>
<dbReference type="EMBL" id="JBHSDJ010000030">
    <property type="protein sequence ID" value="MFC4247493.1"/>
    <property type="molecule type" value="Genomic_DNA"/>
</dbReference>
<keyword evidence="3" id="KW-0732">Signal</keyword>
<name>A0ABD5NZF4_9EURY</name>
<dbReference type="InterPro" id="IPR006311">
    <property type="entry name" value="TAT_signal"/>
</dbReference>
<evidence type="ECO:0000313" key="5">
    <source>
        <dbReference type="EMBL" id="MFC4247493.1"/>
    </source>
</evidence>
<dbReference type="RefSeq" id="WP_246966506.1">
    <property type="nucleotide sequence ID" value="NZ_CP095397.1"/>
</dbReference>
<dbReference type="SUPFAM" id="SSF53850">
    <property type="entry name" value="Periplasmic binding protein-like II"/>
    <property type="match status" value="2"/>
</dbReference>
<dbReference type="InterPro" id="IPR000914">
    <property type="entry name" value="SBP_5_dom"/>
</dbReference>
<dbReference type="Gene3D" id="3.90.76.10">
    <property type="entry name" value="Dipeptide-binding Protein, Domain 1"/>
    <property type="match status" value="1"/>
</dbReference>
<reference evidence="5 6" key="1">
    <citation type="journal article" date="2014" name="Int. J. Syst. Evol. Microbiol.">
        <title>Complete genome sequence of Corynebacterium casei LMG S-19264T (=DSM 44701T), isolated from a smear-ripened cheese.</title>
        <authorList>
            <consortium name="US DOE Joint Genome Institute (JGI-PGF)"/>
            <person name="Walter F."/>
            <person name="Albersmeier A."/>
            <person name="Kalinowski J."/>
            <person name="Ruckert C."/>
        </authorList>
    </citation>
    <scope>NUCLEOTIDE SEQUENCE [LARGE SCALE GENOMIC DNA]</scope>
    <source>
        <strain evidence="5 6">IBRC-M 10912</strain>
    </source>
</reference>
<dbReference type="AlphaFoldDB" id="A0ABD5NZF4"/>
<feature type="domain" description="Solute-binding protein family 5" evidence="4">
    <location>
        <begin position="309"/>
        <end position="623"/>
    </location>
</feature>
<evidence type="ECO:0000259" key="4">
    <source>
        <dbReference type="Pfam" id="PF00496"/>
    </source>
</evidence>
<dbReference type="PANTHER" id="PTHR30290">
    <property type="entry name" value="PERIPLASMIC BINDING COMPONENT OF ABC TRANSPORTER"/>
    <property type="match status" value="1"/>
</dbReference>
<dbReference type="Proteomes" id="UP001595821">
    <property type="component" value="Unassembled WGS sequence"/>
</dbReference>
<dbReference type="Pfam" id="PF00496">
    <property type="entry name" value="SBP_bac_5"/>
    <property type="match status" value="1"/>
</dbReference>
<accession>A0ABD5NZF4</accession>
<dbReference type="Gene3D" id="3.40.190.10">
    <property type="entry name" value="Periplasmic binding protein-like II"/>
    <property type="match status" value="1"/>
</dbReference>